<dbReference type="Proteomes" id="UP000663508">
    <property type="component" value="Chromosome"/>
</dbReference>
<dbReference type="EMBL" id="AP024145">
    <property type="protein sequence ID" value="BCM82633.1"/>
    <property type="molecule type" value="Genomic_DNA"/>
</dbReference>
<evidence type="ECO:0000256" key="1">
    <source>
        <dbReference type="SAM" id="Phobius"/>
    </source>
</evidence>
<keyword evidence="1" id="KW-0812">Transmembrane</keyword>
<evidence type="ECO:0000313" key="2">
    <source>
        <dbReference type="EMBL" id="BCM82633.1"/>
    </source>
</evidence>
<reference evidence="2" key="1">
    <citation type="submission" date="2020-11" db="EMBL/GenBank/DDBJ databases">
        <title>Complete genome sequence of a novel pathogenic Methylobacterium strain isolated from rice in Vietnam.</title>
        <authorList>
            <person name="Lai K."/>
            <person name="Okazaki S."/>
            <person name="Higashi K."/>
            <person name="Mori H."/>
            <person name="Toyoda A."/>
            <person name="Kurokawa K."/>
        </authorList>
    </citation>
    <scope>NUCLEOTIDE SEQUENCE</scope>
    <source>
        <strain evidence="2">VL1</strain>
    </source>
</reference>
<feature type="transmembrane region" description="Helical" evidence="1">
    <location>
        <begin position="25"/>
        <end position="47"/>
    </location>
</feature>
<dbReference type="KEGG" id="mind:mvi_10940"/>
<accession>A0A8H8WQT0</accession>
<organism evidence="2 3">
    <name type="scientific">Methylobacterium indicum</name>
    <dbReference type="NCBI Taxonomy" id="1775910"/>
    <lineage>
        <taxon>Bacteria</taxon>
        <taxon>Pseudomonadati</taxon>
        <taxon>Pseudomonadota</taxon>
        <taxon>Alphaproteobacteria</taxon>
        <taxon>Hyphomicrobiales</taxon>
        <taxon>Methylobacteriaceae</taxon>
        <taxon>Methylobacterium</taxon>
    </lineage>
</organism>
<gene>
    <name evidence="2" type="ORF">mvi_10940</name>
</gene>
<protein>
    <submittedName>
        <fullName evidence="2">Uncharacterized protein</fullName>
    </submittedName>
</protein>
<dbReference type="AlphaFoldDB" id="A0A8H8WQT0"/>
<keyword evidence="1" id="KW-0472">Membrane</keyword>
<evidence type="ECO:0000313" key="3">
    <source>
        <dbReference type="Proteomes" id="UP000663508"/>
    </source>
</evidence>
<keyword evidence="1" id="KW-1133">Transmembrane helix</keyword>
<name>A0A8H8WQT0_9HYPH</name>
<dbReference type="RefSeq" id="WP_207181785.1">
    <property type="nucleotide sequence ID" value="NZ_AP024145.1"/>
</dbReference>
<proteinExistence type="predicted"/>
<sequence>MFFTMTAAIGGGMMAAIWLLEDGPAVAAAAGAMAGAASAVMAAALLARLDRRIDPAIDAGRASDDLPRLPHRRRAAPRGFARHREPAVEILASPR</sequence>